<evidence type="ECO:0000313" key="18">
    <source>
        <dbReference type="EMBL" id="PVU94435.1"/>
    </source>
</evidence>
<feature type="transmembrane region" description="Helical" evidence="15">
    <location>
        <begin position="670"/>
        <end position="692"/>
    </location>
</feature>
<dbReference type="InterPro" id="IPR003342">
    <property type="entry name" value="ArnT-like_N"/>
</dbReference>
<evidence type="ECO:0000256" key="10">
    <source>
        <dbReference type="ARBA" id="ARBA00022989"/>
    </source>
</evidence>
<feature type="compositionally biased region" description="Polar residues" evidence="16">
    <location>
        <begin position="848"/>
        <end position="863"/>
    </location>
</feature>
<reference evidence="18 19" key="1">
    <citation type="journal article" date="2018" name="MBio">
        <title>Comparative Genomics Reveals the Core Gene Toolbox for the Fungus-Insect Symbiosis.</title>
        <authorList>
            <person name="Wang Y."/>
            <person name="Stata M."/>
            <person name="Wang W."/>
            <person name="Stajich J.E."/>
            <person name="White M.M."/>
            <person name="Moncalvo J.M."/>
        </authorList>
    </citation>
    <scope>NUCLEOTIDE SEQUENCE [LARGE SCALE GENOMIC DNA]</scope>
    <source>
        <strain evidence="18 19">SWE-8-4</strain>
    </source>
</reference>
<feature type="region of interest" description="Disordered" evidence="16">
    <location>
        <begin position="1"/>
        <end position="21"/>
    </location>
</feature>
<dbReference type="InterPro" id="IPR036300">
    <property type="entry name" value="MIR_dom_sf"/>
</dbReference>
<dbReference type="InterPro" id="IPR027005">
    <property type="entry name" value="PMT-like"/>
</dbReference>
<feature type="transmembrane region" description="Helical" evidence="15">
    <location>
        <begin position="309"/>
        <end position="331"/>
    </location>
</feature>
<keyword evidence="6 15" id="KW-0808">Transferase</keyword>
<keyword evidence="5 15" id="KW-0328">Glycosyltransferase</keyword>
<dbReference type="InterPro" id="IPR032421">
    <property type="entry name" value="PMT_4TMC"/>
</dbReference>
<evidence type="ECO:0000256" key="1">
    <source>
        <dbReference type="ARBA" id="ARBA00004477"/>
    </source>
</evidence>
<feature type="domain" description="MIR" evidence="17">
    <location>
        <begin position="363"/>
        <end position="417"/>
    </location>
</feature>
<feature type="transmembrane region" description="Helical" evidence="15">
    <location>
        <begin position="87"/>
        <end position="103"/>
    </location>
</feature>
<feature type="transmembrane region" description="Helical" evidence="15">
    <location>
        <begin position="731"/>
        <end position="751"/>
    </location>
</feature>
<keyword evidence="8" id="KW-0677">Repeat</keyword>
<evidence type="ECO:0000256" key="14">
    <source>
        <dbReference type="ARBA" id="ARBA00045102"/>
    </source>
</evidence>
<evidence type="ECO:0000256" key="4">
    <source>
        <dbReference type="ARBA" id="ARBA00012839"/>
    </source>
</evidence>
<feature type="transmembrane region" description="Helical" evidence="15">
    <location>
        <begin position="633"/>
        <end position="654"/>
    </location>
</feature>
<evidence type="ECO:0000256" key="3">
    <source>
        <dbReference type="ARBA" id="ARBA00007222"/>
    </source>
</evidence>
<keyword evidence="9 15" id="KW-0256">Endoplasmic reticulum</keyword>
<dbReference type="PROSITE" id="PS50919">
    <property type="entry name" value="MIR"/>
    <property type="match status" value="3"/>
</dbReference>
<dbReference type="GO" id="GO:0005789">
    <property type="term" value="C:endoplasmic reticulum membrane"/>
    <property type="evidence" value="ECO:0007669"/>
    <property type="project" value="UniProtKB-SubCell"/>
</dbReference>
<dbReference type="STRING" id="133385.A0A2T9YQ09"/>
<dbReference type="SMART" id="SM00472">
    <property type="entry name" value="MIR"/>
    <property type="match status" value="3"/>
</dbReference>
<dbReference type="EC" id="2.4.1.109" evidence="4 15"/>
<feature type="domain" description="MIR" evidence="17">
    <location>
        <begin position="502"/>
        <end position="558"/>
    </location>
</feature>
<dbReference type="Gene3D" id="2.80.10.50">
    <property type="match status" value="1"/>
</dbReference>
<evidence type="ECO:0000313" key="19">
    <source>
        <dbReference type="Proteomes" id="UP000245383"/>
    </source>
</evidence>
<evidence type="ECO:0000256" key="2">
    <source>
        <dbReference type="ARBA" id="ARBA00004922"/>
    </source>
</evidence>
<evidence type="ECO:0000256" key="12">
    <source>
        <dbReference type="ARBA" id="ARBA00023180"/>
    </source>
</evidence>
<dbReference type="EMBL" id="MBFR01000090">
    <property type="protein sequence ID" value="PVU94435.1"/>
    <property type="molecule type" value="Genomic_DNA"/>
</dbReference>
<keyword evidence="10 15" id="KW-1133">Transmembrane helix</keyword>
<evidence type="ECO:0000259" key="17">
    <source>
        <dbReference type="PROSITE" id="PS50919"/>
    </source>
</evidence>
<comment type="caution">
    <text evidence="18">The sequence shown here is derived from an EMBL/GenBank/DDBJ whole genome shotgun (WGS) entry which is preliminary data.</text>
</comment>
<organism evidence="18 19">
    <name type="scientific">Smittium simulii</name>
    <dbReference type="NCBI Taxonomy" id="133385"/>
    <lineage>
        <taxon>Eukaryota</taxon>
        <taxon>Fungi</taxon>
        <taxon>Fungi incertae sedis</taxon>
        <taxon>Zoopagomycota</taxon>
        <taxon>Kickxellomycotina</taxon>
        <taxon>Harpellomycetes</taxon>
        <taxon>Harpellales</taxon>
        <taxon>Legeriomycetaceae</taxon>
        <taxon>Smittium</taxon>
    </lineage>
</organism>
<comment type="subcellular location">
    <subcellularLocation>
        <location evidence="1 15">Endoplasmic reticulum membrane</location>
        <topology evidence="1 15">Multi-pass membrane protein</topology>
    </subcellularLocation>
</comment>
<accession>A0A2T9YQ09</accession>
<keyword evidence="11 15" id="KW-0472">Membrane</keyword>
<comment type="function">
    <text evidence="15">Transfers mannose from Dol-P-mannose to Ser or Thr residues on proteins.</text>
</comment>
<dbReference type="PANTHER" id="PTHR10050">
    <property type="entry name" value="DOLICHYL-PHOSPHATE-MANNOSE--PROTEIN MANNOSYLTRANSFERASE"/>
    <property type="match status" value="1"/>
</dbReference>
<sequence length="895" mass="102813">MTLENVRQRKNNPPVAHGYRNSPRVELATNYNDHYEQDQFAFSEKGSYSQNRMGPLLYDGSDEPAFQKKSNSPPANQKKFRFTKKRIIILALITIVAMYFRLWKLSNPEQVVFDEVHFGKHAGLYINRTYFFDVHPPLAKMMFAATGKFVGYDGKFDFKTIGLDMAAAKVPYAAMRFMPAILGVAVVPITYVTMASFGCSEEASILGSLFVAFENSFMTISRLILLDSILIFFTATTTMFWALFLREKNKPFTTKWWLYLILTGFNLGNALSSKWVGLFLVAAIGCATIKELWDVAIDYRNTFKTVNKYFWSLAVGLIAIPIATYMFWFAVHYSILNKSGPGDAFMSNEFQSELEGVTTDTTFLDVYYGSHVRISHVATNAGYLHSHSSRYNSGSKQQQVTLYSYRDSNNLWVIERSLENKVIYDNSTNKEDLAHIKDGDIIRLRHVSTRKHLHSHDVRAPVTNKDYVNEVSGYGDDSFEGDSNDHWTVRIMSGDKSIKDSDKLIKSVHTKFRLIHTNQKCALFSNRVKLPSWAFGQIETVCMKNAKYPKSIWRIVDSTHEKMDTKTAPVTHLKKLSFIEKFLESHEVMFRVNNGLVSSHPYDSRPGKWPLLSRGIGYWSKESKRIYLLGNPILWWLSFASVVTFAIVWIVILLRDKRGYKDTFAGTRNLYFNGVGFTVLSWALHYFPFYILKRQLFIHHYLPALWFGIVGLAISIDIFTRKLSQKFRHAIMIGLLFYTIRSYMVYSPLGYGTVWTKQACRKSKWFESWDYSCSKYPDATSFFSKKVDTSLDGKKMEEDLQEEPLIVPIENIEQEAKLNEPVPKLDKEDLKKLEKDWDKYKNEKVGFDSNNQSSVLNSDQGKSNPDKVKEEVEVPGIKKFNSEGQDNIVVDAGIN</sequence>
<dbReference type="Proteomes" id="UP000245383">
    <property type="component" value="Unassembled WGS sequence"/>
</dbReference>
<comment type="catalytic activity">
    <reaction evidence="13 15">
        <text>a di-trans,poly-cis-dolichyl beta-D-mannosyl phosphate + L-threonyl-[protein] = 3-O-(alpha-D-mannosyl)-L-threonyl-[protein] + a di-trans,poly-cis-dolichyl phosphate + H(+)</text>
        <dbReference type="Rhea" id="RHEA:53396"/>
        <dbReference type="Rhea" id="RHEA-COMP:11060"/>
        <dbReference type="Rhea" id="RHEA-COMP:13547"/>
        <dbReference type="Rhea" id="RHEA-COMP:19498"/>
        <dbReference type="Rhea" id="RHEA-COMP:19501"/>
        <dbReference type="ChEBI" id="CHEBI:15378"/>
        <dbReference type="ChEBI" id="CHEBI:30013"/>
        <dbReference type="ChEBI" id="CHEBI:57683"/>
        <dbReference type="ChEBI" id="CHEBI:58211"/>
        <dbReference type="ChEBI" id="CHEBI:137323"/>
        <dbReference type="EC" id="2.4.1.109"/>
    </reaction>
</comment>
<feature type="domain" description="MIR" evidence="17">
    <location>
        <begin position="433"/>
        <end position="492"/>
    </location>
</feature>
<feature type="transmembrane region" description="Helical" evidence="15">
    <location>
        <begin position="177"/>
        <end position="199"/>
    </location>
</feature>
<evidence type="ECO:0000256" key="13">
    <source>
        <dbReference type="ARBA" id="ARBA00045085"/>
    </source>
</evidence>
<evidence type="ECO:0000256" key="16">
    <source>
        <dbReference type="SAM" id="MobiDB-lite"/>
    </source>
</evidence>
<comment type="catalytic activity">
    <reaction evidence="14 15">
        <text>a di-trans,poly-cis-dolichyl beta-D-mannosyl phosphate + L-seryl-[protein] = 3-O-(alpha-D-mannosyl)-L-seryl-[protein] + a di-trans,poly-cis-dolichyl phosphate + H(+)</text>
        <dbReference type="Rhea" id="RHEA:17377"/>
        <dbReference type="Rhea" id="RHEA-COMP:9863"/>
        <dbReference type="Rhea" id="RHEA-COMP:13546"/>
        <dbReference type="Rhea" id="RHEA-COMP:19498"/>
        <dbReference type="Rhea" id="RHEA-COMP:19501"/>
        <dbReference type="ChEBI" id="CHEBI:15378"/>
        <dbReference type="ChEBI" id="CHEBI:29999"/>
        <dbReference type="ChEBI" id="CHEBI:57683"/>
        <dbReference type="ChEBI" id="CHEBI:58211"/>
        <dbReference type="ChEBI" id="CHEBI:137321"/>
        <dbReference type="EC" id="2.4.1.109"/>
    </reaction>
</comment>
<evidence type="ECO:0000256" key="15">
    <source>
        <dbReference type="RuleBase" id="RU367007"/>
    </source>
</evidence>
<dbReference type="AlphaFoldDB" id="A0A2T9YQ09"/>
<dbReference type="Pfam" id="PF16192">
    <property type="entry name" value="PMT_4TMC"/>
    <property type="match status" value="1"/>
</dbReference>
<dbReference type="SUPFAM" id="SSF82109">
    <property type="entry name" value="MIR domain"/>
    <property type="match status" value="1"/>
</dbReference>
<proteinExistence type="inferred from homology"/>
<keyword evidence="12" id="KW-0325">Glycoprotein</keyword>
<feature type="transmembrane region" description="Helical" evidence="15">
    <location>
        <begin position="256"/>
        <end position="289"/>
    </location>
</feature>
<feature type="transmembrane region" description="Helical" evidence="15">
    <location>
        <begin position="220"/>
        <end position="244"/>
    </location>
</feature>
<evidence type="ECO:0000256" key="6">
    <source>
        <dbReference type="ARBA" id="ARBA00022679"/>
    </source>
</evidence>
<comment type="pathway">
    <text evidence="2 15">Protein modification; protein glycosylation.</text>
</comment>
<dbReference type="OrthoDB" id="292747at2759"/>
<dbReference type="GO" id="GO:0004169">
    <property type="term" value="F:dolichyl-phosphate-mannose-protein mannosyltransferase activity"/>
    <property type="evidence" value="ECO:0007669"/>
    <property type="project" value="UniProtKB-UniRule"/>
</dbReference>
<evidence type="ECO:0000256" key="8">
    <source>
        <dbReference type="ARBA" id="ARBA00022737"/>
    </source>
</evidence>
<dbReference type="InterPro" id="IPR016093">
    <property type="entry name" value="MIR_motif"/>
</dbReference>
<name>A0A2T9YQ09_9FUNG</name>
<dbReference type="Pfam" id="PF02366">
    <property type="entry name" value="PMT"/>
    <property type="match status" value="1"/>
</dbReference>
<evidence type="ECO:0000256" key="5">
    <source>
        <dbReference type="ARBA" id="ARBA00022676"/>
    </source>
</evidence>
<dbReference type="PANTHER" id="PTHR10050:SF50">
    <property type="entry name" value="DOLICHYL-PHOSPHATE-MANNOSE--PROTEIN MANNOSYLTRANSFERASE 1-RELATED"/>
    <property type="match status" value="1"/>
</dbReference>
<keyword evidence="7 15" id="KW-0812">Transmembrane</keyword>
<gene>
    <name evidence="18" type="ORF">BB561_002535</name>
</gene>
<protein>
    <recommendedName>
        <fullName evidence="4 15">Dolichyl-phosphate-mannose--protein mannosyltransferase</fullName>
        <ecNumber evidence="4 15">2.4.1.109</ecNumber>
    </recommendedName>
</protein>
<evidence type="ECO:0000256" key="11">
    <source>
        <dbReference type="ARBA" id="ARBA00023136"/>
    </source>
</evidence>
<dbReference type="Pfam" id="PF02815">
    <property type="entry name" value="MIR"/>
    <property type="match status" value="1"/>
</dbReference>
<keyword evidence="19" id="KW-1185">Reference proteome</keyword>
<feature type="transmembrane region" description="Helical" evidence="15">
    <location>
        <begin position="698"/>
        <end position="719"/>
    </location>
</feature>
<evidence type="ECO:0000256" key="9">
    <source>
        <dbReference type="ARBA" id="ARBA00022824"/>
    </source>
</evidence>
<dbReference type="UniPathway" id="UPA00378"/>
<comment type="similarity">
    <text evidence="3 15">Belongs to the glycosyltransferase 39 family.</text>
</comment>
<evidence type="ECO:0000256" key="7">
    <source>
        <dbReference type="ARBA" id="ARBA00022692"/>
    </source>
</evidence>
<feature type="region of interest" description="Disordered" evidence="16">
    <location>
        <begin position="844"/>
        <end position="877"/>
    </location>
</feature>